<accession>A0A0B3S1V0</accession>
<evidence type="ECO:0000313" key="3">
    <source>
        <dbReference type="Proteomes" id="UP000030960"/>
    </source>
</evidence>
<dbReference type="RefSeq" id="WP_043141543.1">
    <property type="nucleotide sequence ID" value="NZ_JAHVJH010000009.1"/>
</dbReference>
<name>A0A0B3S1V0_9RHOB</name>
<dbReference type="Pfam" id="PF13847">
    <property type="entry name" value="Methyltransf_31"/>
    <property type="match status" value="1"/>
</dbReference>
<dbReference type="PATRIC" id="fig|1515334.3.peg.2458"/>
<keyword evidence="3" id="KW-1185">Reference proteome</keyword>
<dbReference type="InterPro" id="IPR029063">
    <property type="entry name" value="SAM-dependent_MTases_sf"/>
</dbReference>
<dbReference type="EMBL" id="JSUQ01000009">
    <property type="protein sequence ID" value="KHQ52898.1"/>
    <property type="molecule type" value="Genomic_DNA"/>
</dbReference>
<dbReference type="Proteomes" id="UP000030960">
    <property type="component" value="Unassembled WGS sequence"/>
</dbReference>
<dbReference type="PANTHER" id="PTHR43861">
    <property type="entry name" value="TRANS-ACONITATE 2-METHYLTRANSFERASE-RELATED"/>
    <property type="match status" value="1"/>
</dbReference>
<dbReference type="GO" id="GO:0008168">
    <property type="term" value="F:methyltransferase activity"/>
    <property type="evidence" value="ECO:0007669"/>
    <property type="project" value="UniProtKB-KW"/>
</dbReference>
<dbReference type="CDD" id="cd02440">
    <property type="entry name" value="AdoMet_MTases"/>
    <property type="match status" value="1"/>
</dbReference>
<keyword evidence="2" id="KW-0808">Transferase</keyword>
<sequence>MTPEAFWDGIAEKYAKQPIGNTEAYEATLDRVRHWLRPDMSVLEIGCGTGTTALKLAGNAGQILGTDVSGEMVRIANEKAAQVPNVSFDTAPAESAGAGQPFDAVLAFNLLHLVADRAAVLTHVRGLLPEGGLFISKTPCLGGKPWFRPLIWALQKVGKAPGPVHSLRPGQIEDELRAAGFEVVESGGYPKKLPNWLVVARAV</sequence>
<feature type="domain" description="Methyltransferase" evidence="1">
    <location>
        <begin position="38"/>
        <end position="140"/>
    </location>
</feature>
<organism evidence="2 3">
    <name type="scientific">Mameliella alba</name>
    <dbReference type="NCBI Taxonomy" id="561184"/>
    <lineage>
        <taxon>Bacteria</taxon>
        <taxon>Pseudomonadati</taxon>
        <taxon>Pseudomonadota</taxon>
        <taxon>Alphaproteobacteria</taxon>
        <taxon>Rhodobacterales</taxon>
        <taxon>Roseobacteraceae</taxon>
        <taxon>Mameliella</taxon>
    </lineage>
</organism>
<keyword evidence="2" id="KW-0489">Methyltransferase</keyword>
<evidence type="ECO:0000313" key="2">
    <source>
        <dbReference type="EMBL" id="KHQ52898.1"/>
    </source>
</evidence>
<comment type="caution">
    <text evidence="2">The sequence shown here is derived from an EMBL/GenBank/DDBJ whole genome shotgun (WGS) entry which is preliminary data.</text>
</comment>
<dbReference type="SUPFAM" id="SSF53335">
    <property type="entry name" value="S-adenosyl-L-methionine-dependent methyltransferases"/>
    <property type="match status" value="1"/>
</dbReference>
<accession>A0A225QNZ3</accession>
<dbReference type="InterPro" id="IPR025714">
    <property type="entry name" value="Methyltranfer_dom"/>
</dbReference>
<dbReference type="Gene3D" id="3.40.50.150">
    <property type="entry name" value="Vaccinia Virus protein VP39"/>
    <property type="match status" value="1"/>
</dbReference>
<dbReference type="OrthoDB" id="5642573at2"/>
<dbReference type="AlphaFoldDB" id="A0A0B3S1V0"/>
<proteinExistence type="predicted"/>
<reference evidence="2 3" key="1">
    <citation type="submission" date="2014-10" db="EMBL/GenBank/DDBJ databases">
        <title>Genome sequence of Ponticoccus sp. strain UMTAT08 isolated from clonal culture of toxic dinoflagellate Alexandrium tamiyavanichii.</title>
        <authorList>
            <person name="Gan H.Y."/>
            <person name="Muhd D.-D."/>
            <person name="Mohd Noor M.E."/>
            <person name="Yeong Y.S."/>
            <person name="Usup G."/>
        </authorList>
    </citation>
    <scope>NUCLEOTIDE SEQUENCE [LARGE SCALE GENOMIC DNA]</scope>
    <source>
        <strain evidence="2 3">UMTAT08</strain>
    </source>
</reference>
<dbReference type="GO" id="GO:0032259">
    <property type="term" value="P:methylation"/>
    <property type="evidence" value="ECO:0007669"/>
    <property type="project" value="UniProtKB-KW"/>
</dbReference>
<dbReference type="PANTHER" id="PTHR43861:SF1">
    <property type="entry name" value="TRANS-ACONITATE 2-METHYLTRANSFERASE"/>
    <property type="match status" value="1"/>
</dbReference>
<dbReference type="STRING" id="561184.SAMN05216376_11062"/>
<protein>
    <submittedName>
        <fullName evidence="2">Putative methyltransferase</fullName>
    </submittedName>
</protein>
<evidence type="ECO:0000259" key="1">
    <source>
        <dbReference type="Pfam" id="PF13847"/>
    </source>
</evidence>
<gene>
    <name evidence="2" type="ORF">OA50_02442</name>
</gene>